<keyword evidence="2" id="KW-1185">Reference proteome</keyword>
<reference evidence="1 2" key="1">
    <citation type="submission" date="2024-03" db="EMBL/GenBank/DDBJ databases">
        <title>The Acrasis kona genome and developmental transcriptomes reveal deep origins of eukaryotic multicellular pathways.</title>
        <authorList>
            <person name="Sheikh S."/>
            <person name="Fu C.-J."/>
            <person name="Brown M.W."/>
            <person name="Baldauf S.L."/>
        </authorList>
    </citation>
    <scope>NUCLEOTIDE SEQUENCE [LARGE SCALE GENOMIC DNA]</scope>
    <source>
        <strain evidence="1 2">ATCC MYA-3509</strain>
    </source>
</reference>
<accession>A0AAW2ZTC2</accession>
<evidence type="ECO:0000313" key="1">
    <source>
        <dbReference type="EMBL" id="KAL0491857.1"/>
    </source>
</evidence>
<dbReference type="AlphaFoldDB" id="A0AAW2ZTC2"/>
<proteinExistence type="predicted"/>
<organism evidence="1 2">
    <name type="scientific">Acrasis kona</name>
    <dbReference type="NCBI Taxonomy" id="1008807"/>
    <lineage>
        <taxon>Eukaryota</taxon>
        <taxon>Discoba</taxon>
        <taxon>Heterolobosea</taxon>
        <taxon>Tetramitia</taxon>
        <taxon>Eutetramitia</taxon>
        <taxon>Acrasidae</taxon>
        <taxon>Acrasis</taxon>
    </lineage>
</organism>
<comment type="caution">
    <text evidence="1">The sequence shown here is derived from an EMBL/GenBank/DDBJ whole genome shotgun (WGS) entry which is preliminary data.</text>
</comment>
<sequence length="79" mass="9409">MKRRVNECFEMFDKEHLATLQGTLVAGSSTKDYLEEFLEICRRLRYSKEMSEENKFQLEKLIQRNAIIAIPCEIIPKRK</sequence>
<evidence type="ECO:0000313" key="2">
    <source>
        <dbReference type="Proteomes" id="UP001431209"/>
    </source>
</evidence>
<dbReference type="EMBL" id="JAOPGA020001877">
    <property type="protein sequence ID" value="KAL0491857.1"/>
    <property type="molecule type" value="Genomic_DNA"/>
</dbReference>
<name>A0AAW2ZTC2_9EUKA</name>
<dbReference type="Proteomes" id="UP001431209">
    <property type="component" value="Unassembled WGS sequence"/>
</dbReference>
<gene>
    <name evidence="1" type="ORF">AKO1_010255</name>
</gene>
<protein>
    <submittedName>
        <fullName evidence="1">Gamma-glutamyl phosphate reductase</fullName>
    </submittedName>
</protein>